<reference evidence="1 2" key="1">
    <citation type="submission" date="2015-02" db="EMBL/GenBank/DDBJ databases">
        <title>Two Pseudomonas sp. nov., isolated from raw milk.</title>
        <authorList>
            <person name="Wenning M."/>
            <person name="von Neubeck M."/>
            <person name="Huptas C."/>
            <person name="Scherer S."/>
        </authorList>
    </citation>
    <scope>NUCLEOTIDE SEQUENCE [LARGE SCALE GENOMIC DNA]</scope>
    <source>
        <strain evidence="1 2">DSM 29164</strain>
    </source>
</reference>
<accession>A0A0R3ALE8</accession>
<evidence type="ECO:0008006" key="3">
    <source>
        <dbReference type="Google" id="ProtNLM"/>
    </source>
</evidence>
<dbReference type="RefSeq" id="WP_057701515.1">
    <property type="nucleotide sequence ID" value="NZ_JYLN01000002.1"/>
</dbReference>
<name>A0A0R3ALE8_9PSED</name>
<dbReference type="EMBL" id="JYLN01000002">
    <property type="protein sequence ID" value="KRP74085.1"/>
    <property type="molecule type" value="Genomic_DNA"/>
</dbReference>
<comment type="caution">
    <text evidence="1">The sequence shown here is derived from an EMBL/GenBank/DDBJ whole genome shotgun (WGS) entry which is preliminary data.</text>
</comment>
<evidence type="ECO:0000313" key="1">
    <source>
        <dbReference type="EMBL" id="KRP74085.1"/>
    </source>
</evidence>
<dbReference type="InterPro" id="IPR006728">
    <property type="entry name" value="YezG-like"/>
</dbReference>
<evidence type="ECO:0000313" key="2">
    <source>
        <dbReference type="Proteomes" id="UP000050852"/>
    </source>
</evidence>
<dbReference type="Gene3D" id="3.30.500.20">
    <property type="entry name" value="BH3703-like domains"/>
    <property type="match status" value="1"/>
</dbReference>
<sequence>MQENLPPQEQVYTLIGQFLIDTVPDDFIEAWIKTEMIEDVWSISIFYKKPQGSYGYINKNIEELEEHFQTLRRIYKKDTNSPWTTATFHLSKDLKMSLDLGYEDISDFGLSSERRETWIKHNLGETPQIDWY</sequence>
<dbReference type="PATRIC" id="fig|1615673.3.peg.2328"/>
<dbReference type="InterPro" id="IPR036170">
    <property type="entry name" value="YezG-like_sf"/>
</dbReference>
<protein>
    <recommendedName>
        <fullName evidence="3">DUF600 domain-containing protein</fullName>
    </recommendedName>
</protein>
<dbReference type="Pfam" id="PF04634">
    <property type="entry name" value="YezG-like"/>
    <property type="match status" value="1"/>
</dbReference>
<dbReference type="OrthoDB" id="7064907at2"/>
<dbReference type="AlphaFoldDB" id="A0A0R3ALE8"/>
<proteinExistence type="predicted"/>
<dbReference type="Proteomes" id="UP000050852">
    <property type="component" value="Unassembled WGS sequence"/>
</dbReference>
<dbReference type="SUPFAM" id="SSF160424">
    <property type="entry name" value="BH3703-like"/>
    <property type="match status" value="1"/>
</dbReference>
<organism evidence="1 2">
    <name type="scientific">Pseudomonas paralactis</name>
    <dbReference type="NCBI Taxonomy" id="1615673"/>
    <lineage>
        <taxon>Bacteria</taxon>
        <taxon>Pseudomonadati</taxon>
        <taxon>Pseudomonadota</taxon>
        <taxon>Gammaproteobacteria</taxon>
        <taxon>Pseudomonadales</taxon>
        <taxon>Pseudomonadaceae</taxon>
        <taxon>Pseudomonas</taxon>
    </lineage>
</organism>
<gene>
    <name evidence="1" type="ORF">TX23_06585</name>
</gene>